<dbReference type="AlphaFoldDB" id="A0A151R5D3"/>
<dbReference type="Proteomes" id="UP000075243">
    <property type="component" value="Unassembled WGS sequence"/>
</dbReference>
<evidence type="ECO:0000313" key="2">
    <source>
        <dbReference type="Proteomes" id="UP000075243"/>
    </source>
</evidence>
<proteinExistence type="predicted"/>
<name>A0A151R5D3_CAJCA</name>
<reference evidence="1" key="1">
    <citation type="journal article" date="2012" name="Nat. Biotechnol.">
        <title>Draft genome sequence of pigeonpea (Cajanus cajan), an orphan legume crop of resource-poor farmers.</title>
        <authorList>
            <person name="Varshney R.K."/>
            <person name="Chen W."/>
            <person name="Li Y."/>
            <person name="Bharti A.K."/>
            <person name="Saxena R.K."/>
            <person name="Schlueter J.A."/>
            <person name="Donoghue M.T."/>
            <person name="Azam S."/>
            <person name="Fan G."/>
            <person name="Whaley A.M."/>
            <person name="Farmer A.D."/>
            <person name="Sheridan J."/>
            <person name="Iwata A."/>
            <person name="Tuteja R."/>
            <person name="Penmetsa R.V."/>
            <person name="Wu W."/>
            <person name="Upadhyaya H.D."/>
            <person name="Yang S.P."/>
            <person name="Shah T."/>
            <person name="Saxena K.B."/>
            <person name="Michael T."/>
            <person name="McCombie W.R."/>
            <person name="Yang B."/>
            <person name="Zhang G."/>
            <person name="Yang H."/>
            <person name="Wang J."/>
            <person name="Spillane C."/>
            <person name="Cook D.R."/>
            <person name="May G.D."/>
            <person name="Xu X."/>
            <person name="Jackson S.A."/>
        </authorList>
    </citation>
    <scope>NUCLEOTIDE SEQUENCE [LARGE SCALE GENOMIC DNA]</scope>
</reference>
<evidence type="ECO:0000313" key="1">
    <source>
        <dbReference type="EMBL" id="KYP37709.1"/>
    </source>
</evidence>
<keyword evidence="2" id="KW-1185">Reference proteome</keyword>
<sequence>MTPPYLGELLMVGRTCEVNTSAEIKPLPAAAVEAGTPKNSCLAWLEVHWFHEFMRLLVLPLEYWHGGLL</sequence>
<gene>
    <name evidence="1" type="ORF">KK1_041078</name>
</gene>
<accession>A0A151R5D3</accession>
<dbReference type="EMBL" id="KQ484076">
    <property type="protein sequence ID" value="KYP37709.1"/>
    <property type="molecule type" value="Genomic_DNA"/>
</dbReference>
<organism evidence="1 2">
    <name type="scientific">Cajanus cajan</name>
    <name type="common">Pigeon pea</name>
    <name type="synonym">Cajanus indicus</name>
    <dbReference type="NCBI Taxonomy" id="3821"/>
    <lineage>
        <taxon>Eukaryota</taxon>
        <taxon>Viridiplantae</taxon>
        <taxon>Streptophyta</taxon>
        <taxon>Embryophyta</taxon>
        <taxon>Tracheophyta</taxon>
        <taxon>Spermatophyta</taxon>
        <taxon>Magnoliopsida</taxon>
        <taxon>eudicotyledons</taxon>
        <taxon>Gunneridae</taxon>
        <taxon>Pentapetalae</taxon>
        <taxon>rosids</taxon>
        <taxon>fabids</taxon>
        <taxon>Fabales</taxon>
        <taxon>Fabaceae</taxon>
        <taxon>Papilionoideae</taxon>
        <taxon>50 kb inversion clade</taxon>
        <taxon>NPAAA clade</taxon>
        <taxon>indigoferoid/millettioid clade</taxon>
        <taxon>Phaseoleae</taxon>
        <taxon>Cajanus</taxon>
    </lineage>
</organism>
<protein>
    <submittedName>
        <fullName evidence="1">Uncharacterized protein</fullName>
    </submittedName>
</protein>
<dbReference type="Gramene" id="C.cajan_41252.t">
    <property type="protein sequence ID" value="C.cajan_41252.t.cds1"/>
    <property type="gene ID" value="C.cajan_41252"/>
</dbReference>